<organism evidence="2 3">
    <name type="scientific">Liparis tanakae</name>
    <name type="common">Tanaka's snailfish</name>
    <dbReference type="NCBI Taxonomy" id="230148"/>
    <lineage>
        <taxon>Eukaryota</taxon>
        <taxon>Metazoa</taxon>
        <taxon>Chordata</taxon>
        <taxon>Craniata</taxon>
        <taxon>Vertebrata</taxon>
        <taxon>Euteleostomi</taxon>
        <taxon>Actinopterygii</taxon>
        <taxon>Neopterygii</taxon>
        <taxon>Teleostei</taxon>
        <taxon>Neoteleostei</taxon>
        <taxon>Acanthomorphata</taxon>
        <taxon>Eupercaria</taxon>
        <taxon>Perciformes</taxon>
        <taxon>Cottioidei</taxon>
        <taxon>Cottales</taxon>
        <taxon>Liparidae</taxon>
        <taxon>Liparis</taxon>
    </lineage>
</organism>
<dbReference type="Proteomes" id="UP000314294">
    <property type="component" value="Unassembled WGS sequence"/>
</dbReference>
<gene>
    <name evidence="2" type="ORF">EYF80_061137</name>
</gene>
<dbReference type="EMBL" id="SRLO01006541">
    <property type="protein sequence ID" value="TNN28714.1"/>
    <property type="molecule type" value="Genomic_DNA"/>
</dbReference>
<dbReference type="AlphaFoldDB" id="A0A4Z2EJU6"/>
<feature type="compositionally biased region" description="Basic and acidic residues" evidence="1">
    <location>
        <begin position="49"/>
        <end position="60"/>
    </location>
</feature>
<keyword evidence="3" id="KW-1185">Reference proteome</keyword>
<protein>
    <submittedName>
        <fullName evidence="2">Uncharacterized protein</fullName>
    </submittedName>
</protein>
<sequence length="201" mass="21377">MQGADDGAVIVGLLAALHQLVEGGRPEVGVDVGGVQPLQSLHDDLLQDERTEDSLRRSDAELPGSQSQQPFDVLGVRRAPGEVVGVVVVSPPAQHLQRQHAFTREEKKRCYSPELIGLEKCSPCWLMGWLCCSSSAGNGVPPNEPGCVARQGSAAAACMAWMAAPECMLPTGKHDGATPSGSAHSGEHRWLLELQRGWTAI</sequence>
<proteinExistence type="predicted"/>
<feature type="region of interest" description="Disordered" evidence="1">
    <location>
        <begin position="49"/>
        <end position="68"/>
    </location>
</feature>
<reference evidence="2 3" key="1">
    <citation type="submission" date="2019-03" db="EMBL/GenBank/DDBJ databases">
        <title>First draft genome of Liparis tanakae, snailfish: a comprehensive survey of snailfish specific genes.</title>
        <authorList>
            <person name="Kim W."/>
            <person name="Song I."/>
            <person name="Jeong J.-H."/>
            <person name="Kim D."/>
            <person name="Kim S."/>
            <person name="Ryu S."/>
            <person name="Song J.Y."/>
            <person name="Lee S.K."/>
        </authorList>
    </citation>
    <scope>NUCLEOTIDE SEQUENCE [LARGE SCALE GENOMIC DNA]</scope>
    <source>
        <tissue evidence="2">Muscle</tissue>
    </source>
</reference>
<evidence type="ECO:0000256" key="1">
    <source>
        <dbReference type="SAM" id="MobiDB-lite"/>
    </source>
</evidence>
<evidence type="ECO:0000313" key="3">
    <source>
        <dbReference type="Proteomes" id="UP000314294"/>
    </source>
</evidence>
<name>A0A4Z2EJU6_9TELE</name>
<evidence type="ECO:0000313" key="2">
    <source>
        <dbReference type="EMBL" id="TNN28714.1"/>
    </source>
</evidence>
<accession>A0A4Z2EJU6</accession>
<comment type="caution">
    <text evidence="2">The sequence shown here is derived from an EMBL/GenBank/DDBJ whole genome shotgun (WGS) entry which is preliminary data.</text>
</comment>